<dbReference type="PANTHER" id="PTHR47040:SF1">
    <property type="entry name" value="MITOCHONDRIAL ATP-INDEPENDENT INNER MEMBRANE PROTEASE SUBUNIT 2"/>
    <property type="match status" value="1"/>
</dbReference>
<feature type="region of interest" description="Disordered" evidence="1">
    <location>
        <begin position="41"/>
        <end position="94"/>
    </location>
</feature>
<dbReference type="PANTHER" id="PTHR47040">
    <property type="entry name" value="OSJNBA0068L06.9 PROTEIN"/>
    <property type="match status" value="1"/>
</dbReference>
<proteinExistence type="predicted"/>
<evidence type="ECO:0000313" key="3">
    <source>
        <dbReference type="Proteomes" id="UP000075714"/>
    </source>
</evidence>
<feature type="compositionally biased region" description="Low complexity" evidence="1">
    <location>
        <begin position="62"/>
        <end position="89"/>
    </location>
</feature>
<dbReference type="SUPFAM" id="SSF51306">
    <property type="entry name" value="LexA/Signal peptidase"/>
    <property type="match status" value="1"/>
</dbReference>
<feature type="compositionally biased region" description="Acidic residues" evidence="1">
    <location>
        <begin position="292"/>
        <end position="311"/>
    </location>
</feature>
<feature type="compositionally biased region" description="Low complexity" evidence="1">
    <location>
        <begin position="278"/>
        <end position="291"/>
    </location>
</feature>
<dbReference type="GO" id="GO:0004252">
    <property type="term" value="F:serine-type endopeptidase activity"/>
    <property type="evidence" value="ECO:0007669"/>
    <property type="project" value="InterPro"/>
</dbReference>
<dbReference type="InterPro" id="IPR036286">
    <property type="entry name" value="LexA/Signal_pep-like_sf"/>
</dbReference>
<evidence type="ECO:0000313" key="2">
    <source>
        <dbReference type="EMBL" id="KXZ50361.1"/>
    </source>
</evidence>
<dbReference type="CDD" id="cd06530">
    <property type="entry name" value="S26_SPase_I"/>
    <property type="match status" value="1"/>
</dbReference>
<dbReference type="InterPro" id="IPR053307">
    <property type="entry name" value="Mitochondrial_IM_protease"/>
</dbReference>
<dbReference type="OrthoDB" id="308440at2759"/>
<sequence>MSRAPGGVLALRYRLAKLEDAVQEFLYTAFRADKMGPPGSAWGLGSGAGSRTGAGWLPPRPGSSSSSSRGPSSSASGGDGDSGSATSGSSSGGGHGGGLLGSLGLAYRTAVQVYEEPLTAHMYLTGPAMAPTINRRGAKDPAARCRLVVRLLRRPGPGNVRVGDVVALHSPLAQMNDETHVMVRRVAALGGDEMVSNREDQPPFVIPEGHCWVLADNGSLRPEDGEVIDSRSYGPIPLSSVIGRVVFTACGPGPEDAGRVRNSPEASEAGGWGEDEAVVAAEVDVAALAAEEGWDGAEEEEEGESEGEEKGEEGKAKEGKRRDDGEEGEGRGKGEGKGGRGGG</sequence>
<dbReference type="Gene3D" id="2.10.109.10">
    <property type="entry name" value="Umud Fragment, subunit A"/>
    <property type="match status" value="1"/>
</dbReference>
<evidence type="ECO:0000256" key="1">
    <source>
        <dbReference type="SAM" id="MobiDB-lite"/>
    </source>
</evidence>
<dbReference type="GO" id="GO:0006465">
    <property type="term" value="P:signal peptide processing"/>
    <property type="evidence" value="ECO:0007669"/>
    <property type="project" value="InterPro"/>
</dbReference>
<keyword evidence="3" id="KW-1185">Reference proteome</keyword>
<reference evidence="3" key="1">
    <citation type="journal article" date="2016" name="Nat. Commun.">
        <title>The Gonium pectorale genome demonstrates co-option of cell cycle regulation during the evolution of multicellularity.</title>
        <authorList>
            <person name="Hanschen E.R."/>
            <person name="Marriage T.N."/>
            <person name="Ferris P.J."/>
            <person name="Hamaji T."/>
            <person name="Toyoda A."/>
            <person name="Fujiyama A."/>
            <person name="Neme R."/>
            <person name="Noguchi H."/>
            <person name="Minakuchi Y."/>
            <person name="Suzuki M."/>
            <person name="Kawai-Toyooka H."/>
            <person name="Smith D.R."/>
            <person name="Sparks H."/>
            <person name="Anderson J."/>
            <person name="Bakaric R."/>
            <person name="Luria V."/>
            <person name="Karger A."/>
            <person name="Kirschner M.W."/>
            <person name="Durand P.M."/>
            <person name="Michod R.E."/>
            <person name="Nozaki H."/>
            <person name="Olson B.J."/>
        </authorList>
    </citation>
    <scope>NUCLEOTIDE SEQUENCE [LARGE SCALE GENOMIC DNA]</scope>
    <source>
        <strain evidence="3">NIES-2863</strain>
    </source>
</reference>
<dbReference type="AlphaFoldDB" id="A0A150GKN6"/>
<feature type="compositionally biased region" description="Gly residues" evidence="1">
    <location>
        <begin position="42"/>
        <end position="52"/>
    </location>
</feature>
<name>A0A150GKN6_GONPE</name>
<comment type="caution">
    <text evidence="2">The sequence shown here is derived from an EMBL/GenBank/DDBJ whole genome shotgun (WGS) entry which is preliminary data.</text>
</comment>
<dbReference type="STRING" id="33097.A0A150GKN6"/>
<gene>
    <name evidence="2" type="ORF">GPECTOR_16g534</name>
</gene>
<feature type="compositionally biased region" description="Basic and acidic residues" evidence="1">
    <location>
        <begin position="312"/>
        <end position="343"/>
    </location>
</feature>
<organism evidence="2 3">
    <name type="scientific">Gonium pectorale</name>
    <name type="common">Green alga</name>
    <dbReference type="NCBI Taxonomy" id="33097"/>
    <lineage>
        <taxon>Eukaryota</taxon>
        <taxon>Viridiplantae</taxon>
        <taxon>Chlorophyta</taxon>
        <taxon>core chlorophytes</taxon>
        <taxon>Chlorophyceae</taxon>
        <taxon>CS clade</taxon>
        <taxon>Chlamydomonadales</taxon>
        <taxon>Volvocaceae</taxon>
        <taxon>Gonium</taxon>
    </lineage>
</organism>
<dbReference type="InterPro" id="IPR019533">
    <property type="entry name" value="Peptidase_S26"/>
</dbReference>
<accession>A0A150GKN6</accession>
<dbReference type="EMBL" id="LSYV01000017">
    <property type="protein sequence ID" value="KXZ50361.1"/>
    <property type="molecule type" value="Genomic_DNA"/>
</dbReference>
<evidence type="ECO:0008006" key="4">
    <source>
        <dbReference type="Google" id="ProtNLM"/>
    </source>
</evidence>
<protein>
    <recommendedName>
        <fullName evidence="4">Peptidase S26 domain-containing protein</fullName>
    </recommendedName>
</protein>
<feature type="region of interest" description="Disordered" evidence="1">
    <location>
        <begin position="252"/>
        <end position="343"/>
    </location>
</feature>
<dbReference type="Proteomes" id="UP000075714">
    <property type="component" value="Unassembled WGS sequence"/>
</dbReference>